<proteinExistence type="predicted"/>
<accession>X1FLK5</accession>
<dbReference type="AlphaFoldDB" id="X1FLK5"/>
<protein>
    <submittedName>
        <fullName evidence="1">Uncharacterized protein</fullName>
    </submittedName>
</protein>
<organism evidence="1">
    <name type="scientific">marine sediment metagenome</name>
    <dbReference type="NCBI Taxonomy" id="412755"/>
    <lineage>
        <taxon>unclassified sequences</taxon>
        <taxon>metagenomes</taxon>
        <taxon>ecological metagenomes</taxon>
    </lineage>
</organism>
<reference evidence="1" key="1">
    <citation type="journal article" date="2014" name="Front. Microbiol.">
        <title>High frequency of phylogenetically diverse reductive dehalogenase-homologous genes in deep subseafloor sedimentary metagenomes.</title>
        <authorList>
            <person name="Kawai M."/>
            <person name="Futagami T."/>
            <person name="Toyoda A."/>
            <person name="Takaki Y."/>
            <person name="Nishi S."/>
            <person name="Hori S."/>
            <person name="Arai W."/>
            <person name="Tsubouchi T."/>
            <person name="Morono Y."/>
            <person name="Uchiyama I."/>
            <person name="Ito T."/>
            <person name="Fujiyama A."/>
            <person name="Inagaki F."/>
            <person name="Takami H."/>
        </authorList>
    </citation>
    <scope>NUCLEOTIDE SEQUENCE</scope>
    <source>
        <strain evidence="1">Expedition CK06-06</strain>
    </source>
</reference>
<name>X1FLK5_9ZZZZ</name>
<evidence type="ECO:0000313" key="1">
    <source>
        <dbReference type="EMBL" id="GAH30254.1"/>
    </source>
</evidence>
<comment type="caution">
    <text evidence="1">The sequence shown here is derived from an EMBL/GenBank/DDBJ whole genome shotgun (WGS) entry which is preliminary data.</text>
</comment>
<gene>
    <name evidence="1" type="ORF">S03H2_06151</name>
</gene>
<sequence length="76" mass="8807">MIVVRIFKNDAGKFANLISAVNFEACKRRLRLYFSELEKVKERIIAGEIIDIPYMTFQYFLFLGSRSCIPLKLSLG</sequence>
<dbReference type="EMBL" id="BARU01002646">
    <property type="protein sequence ID" value="GAH30254.1"/>
    <property type="molecule type" value="Genomic_DNA"/>
</dbReference>